<dbReference type="PANTHER" id="PTHR46288">
    <property type="entry name" value="PHORBOL-ESTER/DAG-TYPE DOMAIN-CONTAINING PROTEIN"/>
    <property type="match status" value="1"/>
</dbReference>
<keyword evidence="4" id="KW-1185">Reference proteome</keyword>
<dbReference type="InterPro" id="IPR046349">
    <property type="entry name" value="C1-like_sf"/>
</dbReference>
<dbReference type="OrthoDB" id="1877533at2759"/>
<reference evidence="3" key="1">
    <citation type="submission" date="2020-07" db="EMBL/GenBank/DDBJ databases">
        <title>Ethylene signaling mediates host invasion by parasitic plants.</title>
        <authorList>
            <person name="Yoshida S."/>
        </authorList>
    </citation>
    <scope>NUCLEOTIDE SEQUENCE</scope>
    <source>
        <strain evidence="3">Okayama</strain>
    </source>
</reference>
<feature type="domain" description="DC1" evidence="2">
    <location>
        <begin position="133"/>
        <end position="183"/>
    </location>
</feature>
<dbReference type="Pfam" id="PF03107">
    <property type="entry name" value="C1_2"/>
    <property type="match status" value="3"/>
</dbReference>
<dbReference type="PANTHER" id="PTHR46288:SF13">
    <property type="entry name" value="DC1 DOMAIN CONTAINING PROTEIN"/>
    <property type="match status" value="1"/>
</dbReference>
<accession>A0A830CYP0</accession>
<evidence type="ECO:0000256" key="1">
    <source>
        <dbReference type="ARBA" id="ARBA00022737"/>
    </source>
</evidence>
<dbReference type="SUPFAM" id="SSF57889">
    <property type="entry name" value="Cysteine-rich domain"/>
    <property type="match status" value="1"/>
</dbReference>
<feature type="domain" description="DC1" evidence="2">
    <location>
        <begin position="76"/>
        <end position="123"/>
    </location>
</feature>
<evidence type="ECO:0000313" key="4">
    <source>
        <dbReference type="Proteomes" id="UP000653305"/>
    </source>
</evidence>
<dbReference type="InterPro" id="IPR004146">
    <property type="entry name" value="DC1"/>
</dbReference>
<proteinExistence type="predicted"/>
<name>A0A830CYP0_9LAMI</name>
<organism evidence="3 4">
    <name type="scientific">Phtheirospermum japonicum</name>
    <dbReference type="NCBI Taxonomy" id="374723"/>
    <lineage>
        <taxon>Eukaryota</taxon>
        <taxon>Viridiplantae</taxon>
        <taxon>Streptophyta</taxon>
        <taxon>Embryophyta</taxon>
        <taxon>Tracheophyta</taxon>
        <taxon>Spermatophyta</taxon>
        <taxon>Magnoliopsida</taxon>
        <taxon>eudicotyledons</taxon>
        <taxon>Gunneridae</taxon>
        <taxon>Pentapetalae</taxon>
        <taxon>asterids</taxon>
        <taxon>lamiids</taxon>
        <taxon>Lamiales</taxon>
        <taxon>Orobanchaceae</taxon>
        <taxon>Orobanchaceae incertae sedis</taxon>
        <taxon>Phtheirospermum</taxon>
    </lineage>
</organism>
<dbReference type="AlphaFoldDB" id="A0A830CYP0"/>
<evidence type="ECO:0000259" key="2">
    <source>
        <dbReference type="Pfam" id="PF03107"/>
    </source>
</evidence>
<keyword evidence="1" id="KW-0677">Repeat</keyword>
<comment type="caution">
    <text evidence="3">The sequence shown here is derived from an EMBL/GenBank/DDBJ whole genome shotgun (WGS) entry which is preliminary data.</text>
</comment>
<dbReference type="Proteomes" id="UP000653305">
    <property type="component" value="Unassembled WGS sequence"/>
</dbReference>
<sequence length="356" mass="37972">MDHKKTPEPQAETITTHFSHLHPLKLVNYNQTLNLAPSCSRCKLMPYCMIYSCTACNYFLHIKCFFEIPKKLKIHFHKKHALTLHPKPAYREARYKCDACGETGRGLCYQCVQCGIDLHTLCATMPLHVTHASHKHKLNRTYGSSSSSYATRKFWCGICKSSGSSHWIYRCELCGFDAHLNCARGISDIRMYAEQDAECSSSAPVPRPEQGSGPGIMSPVTTNIPLGIPAGGSIVVDGQENDLQAIHQMISNNHAMIHAILAGQAGGNGGDMGSQQVMQLMSGLNSGGAGVGYGGGGGGGGVVGLHQVMQMISGFSNDGIVGGQECLQSMMGGGDGADFLGGAVDFLSGLLGGLNF</sequence>
<protein>
    <recommendedName>
        <fullName evidence="2">DC1 domain-containing protein</fullName>
    </recommendedName>
</protein>
<evidence type="ECO:0000313" key="3">
    <source>
        <dbReference type="EMBL" id="GFQ01285.1"/>
    </source>
</evidence>
<feature type="domain" description="DC1" evidence="2">
    <location>
        <begin position="18"/>
        <end position="64"/>
    </location>
</feature>
<gene>
    <name evidence="3" type="ORF">PHJA_002272400</name>
</gene>
<dbReference type="EMBL" id="BMAC01000672">
    <property type="protein sequence ID" value="GFQ01285.1"/>
    <property type="molecule type" value="Genomic_DNA"/>
</dbReference>